<evidence type="ECO:0000313" key="2">
    <source>
        <dbReference type="Proteomes" id="UP000011115"/>
    </source>
</evidence>
<dbReference type="HOGENOM" id="CLU_3110170_0_0_1"/>
<proteinExistence type="predicted"/>
<protein>
    <submittedName>
        <fullName evidence="1">Uncharacterized protein</fullName>
    </submittedName>
</protein>
<accession>M1CDS2</accession>
<dbReference type="Proteomes" id="UP000011115">
    <property type="component" value="Unassembled WGS sequence"/>
</dbReference>
<sequence length="51" mass="6008">MQNPPAMMNNRVTRWPPRRGQVKRMIFKKLLKSVDRIIGSCFRLKPIAPDD</sequence>
<keyword evidence="2" id="KW-1185">Reference proteome</keyword>
<organism evidence="1 2">
    <name type="scientific">Solanum tuberosum</name>
    <name type="common">Potato</name>
    <dbReference type="NCBI Taxonomy" id="4113"/>
    <lineage>
        <taxon>Eukaryota</taxon>
        <taxon>Viridiplantae</taxon>
        <taxon>Streptophyta</taxon>
        <taxon>Embryophyta</taxon>
        <taxon>Tracheophyta</taxon>
        <taxon>Spermatophyta</taxon>
        <taxon>Magnoliopsida</taxon>
        <taxon>eudicotyledons</taxon>
        <taxon>Gunneridae</taxon>
        <taxon>Pentapetalae</taxon>
        <taxon>asterids</taxon>
        <taxon>lamiids</taxon>
        <taxon>Solanales</taxon>
        <taxon>Solanaceae</taxon>
        <taxon>Solanoideae</taxon>
        <taxon>Solaneae</taxon>
        <taxon>Solanum</taxon>
    </lineage>
</organism>
<dbReference type="EnsemblPlants" id="PGSC0003DMT400065322">
    <property type="protein sequence ID" value="PGSC0003DMT400065322"/>
    <property type="gene ID" value="PGSC0003DMG400025393"/>
</dbReference>
<dbReference type="PaxDb" id="4113-PGSC0003DMT400065322"/>
<name>M1CDS2_SOLTU</name>
<evidence type="ECO:0000313" key="1">
    <source>
        <dbReference type="EnsemblPlants" id="PGSC0003DMT400065322"/>
    </source>
</evidence>
<dbReference type="AlphaFoldDB" id="M1CDS2"/>
<reference evidence="2" key="1">
    <citation type="journal article" date="2011" name="Nature">
        <title>Genome sequence and analysis of the tuber crop potato.</title>
        <authorList>
            <consortium name="The Potato Genome Sequencing Consortium"/>
        </authorList>
    </citation>
    <scope>NUCLEOTIDE SEQUENCE [LARGE SCALE GENOMIC DNA]</scope>
    <source>
        <strain evidence="2">cv. DM1-3 516 R44</strain>
    </source>
</reference>
<reference evidence="1" key="2">
    <citation type="submission" date="2015-06" db="UniProtKB">
        <authorList>
            <consortium name="EnsemblPlants"/>
        </authorList>
    </citation>
    <scope>IDENTIFICATION</scope>
    <source>
        <strain evidence="1">DM1-3 516 R44</strain>
    </source>
</reference>
<dbReference type="InParanoid" id="M1CDS2"/>
<dbReference type="Gramene" id="PGSC0003DMT400065322">
    <property type="protein sequence ID" value="PGSC0003DMT400065322"/>
    <property type="gene ID" value="PGSC0003DMG400025393"/>
</dbReference>